<sequence length="365" mass="39667">MSNITFSYSVIFGCLLTLSQWIWADRLFQPAIEQAAPERSLLLAISRAGDRLVAAGEQGVIIYSDDEALTWQQARVPSSTLLTAVHFFGKQTGWAVGHDGVVLHTQDGGQSWVMQLDGAKVNQLRVDAVTAELQYQRSLETVDPDRLENLGYQLDDAKAALDGAPSTPLLDLFFVDAQTGYAVGAYGLFLVTHDGGQHWRYKGQILPNPDSLHLNRIIKTKQGRLLILGEAGLLMQSEDKGENWQAIDLPYQGSFFSTVEADDGLYLMGLRGTVLKRSVDNEGVAVWDYVDSGLTATINDSVIIGYHAYLVGQGGALLKKQGDSFEPFLQRGLRSYSAVESVGHYLVVVGEGGVSRIDVSGGAGK</sequence>
<dbReference type="InterPro" id="IPR015943">
    <property type="entry name" value="WD40/YVTN_repeat-like_dom_sf"/>
</dbReference>
<evidence type="ECO:0000313" key="5">
    <source>
        <dbReference type="Proteomes" id="UP001449225"/>
    </source>
</evidence>
<dbReference type="PANTHER" id="PTHR47199">
    <property type="entry name" value="PHOTOSYSTEM II STABILITY/ASSEMBLY FACTOR HCF136, CHLOROPLASTIC"/>
    <property type="match status" value="1"/>
</dbReference>
<keyword evidence="2" id="KW-0604">Photosystem II</keyword>
<dbReference type="SUPFAM" id="SSF50939">
    <property type="entry name" value="Sialidases"/>
    <property type="match status" value="1"/>
</dbReference>
<feature type="domain" description="Photosynthesis system II assembly factor Ycf48/Hcf136-like" evidence="3">
    <location>
        <begin position="168"/>
        <end position="250"/>
    </location>
</feature>
<dbReference type="InterPro" id="IPR028203">
    <property type="entry name" value="PSII_CF48-like_dom"/>
</dbReference>
<accession>A0ABU9TSA0</accession>
<dbReference type="Gene3D" id="2.130.10.10">
    <property type="entry name" value="YVTN repeat-like/Quinoprotein amine dehydrogenase"/>
    <property type="match status" value="2"/>
</dbReference>
<name>A0ABU9TSA0_9GAMM</name>
<dbReference type="EMBL" id="JBBMRA010000007">
    <property type="protein sequence ID" value="MEM5536603.1"/>
    <property type="molecule type" value="Genomic_DNA"/>
</dbReference>
<keyword evidence="1" id="KW-0602">Photosynthesis</keyword>
<gene>
    <name evidence="4" type="ORF">WNY58_09410</name>
</gene>
<reference evidence="4 5" key="1">
    <citation type="submission" date="2024-03" db="EMBL/GenBank/DDBJ databases">
        <title>Community enrichment and isolation of bacterial strains for fucoidan degradation.</title>
        <authorList>
            <person name="Sichert A."/>
        </authorList>
    </citation>
    <scope>NUCLEOTIDE SEQUENCE [LARGE SCALE GENOMIC DNA]</scope>
    <source>
        <strain evidence="4 5">AS76</strain>
    </source>
</reference>
<feature type="domain" description="Photosynthesis system II assembly factor Ycf48/Hcf136-like" evidence="3">
    <location>
        <begin position="68"/>
        <end position="125"/>
    </location>
</feature>
<evidence type="ECO:0000256" key="2">
    <source>
        <dbReference type="ARBA" id="ARBA00023276"/>
    </source>
</evidence>
<evidence type="ECO:0000259" key="3">
    <source>
        <dbReference type="Pfam" id="PF14870"/>
    </source>
</evidence>
<keyword evidence="5" id="KW-1185">Reference proteome</keyword>
<organism evidence="4 5">
    <name type="scientific">Neptuniibacter pectenicola</name>
    <dbReference type="NCBI Taxonomy" id="1806669"/>
    <lineage>
        <taxon>Bacteria</taxon>
        <taxon>Pseudomonadati</taxon>
        <taxon>Pseudomonadota</taxon>
        <taxon>Gammaproteobacteria</taxon>
        <taxon>Oceanospirillales</taxon>
        <taxon>Oceanospirillaceae</taxon>
        <taxon>Neptuniibacter</taxon>
    </lineage>
</organism>
<protein>
    <submittedName>
        <fullName evidence="4">YCF48-related protein</fullName>
    </submittedName>
</protein>
<comment type="caution">
    <text evidence="4">The sequence shown here is derived from an EMBL/GenBank/DDBJ whole genome shotgun (WGS) entry which is preliminary data.</text>
</comment>
<dbReference type="Proteomes" id="UP001449225">
    <property type="component" value="Unassembled WGS sequence"/>
</dbReference>
<dbReference type="Pfam" id="PF14870">
    <property type="entry name" value="PSII_BNR"/>
    <property type="match status" value="2"/>
</dbReference>
<dbReference type="InterPro" id="IPR036278">
    <property type="entry name" value="Sialidase_sf"/>
</dbReference>
<dbReference type="PANTHER" id="PTHR47199:SF2">
    <property type="entry name" value="PHOTOSYSTEM II STABILITY_ASSEMBLY FACTOR HCF136, CHLOROPLASTIC"/>
    <property type="match status" value="1"/>
</dbReference>
<evidence type="ECO:0000313" key="4">
    <source>
        <dbReference type="EMBL" id="MEM5536603.1"/>
    </source>
</evidence>
<dbReference type="RefSeq" id="WP_342854392.1">
    <property type="nucleotide sequence ID" value="NZ_JBBMRA010000007.1"/>
</dbReference>
<proteinExistence type="predicted"/>
<evidence type="ECO:0000256" key="1">
    <source>
        <dbReference type="ARBA" id="ARBA00022531"/>
    </source>
</evidence>